<keyword evidence="3 6" id="KW-0489">Methyltransferase</keyword>
<keyword evidence="2 6" id="KW-0698">rRNA processing</keyword>
<dbReference type="PANTHER" id="PTHR31760">
    <property type="entry name" value="S-ADENOSYL-L-METHIONINE-DEPENDENT METHYLTRANSFERASES SUPERFAMILY PROTEIN"/>
    <property type="match status" value="1"/>
</dbReference>
<dbReference type="Pfam" id="PF02527">
    <property type="entry name" value="GidB"/>
    <property type="match status" value="1"/>
</dbReference>
<comment type="caution">
    <text evidence="6">Lacks conserved residue(s) required for the propagation of feature annotation.</text>
</comment>
<comment type="caution">
    <text evidence="7">The sequence shown here is derived from an EMBL/GenBank/DDBJ whole genome shotgun (WGS) entry which is preliminary data.</text>
</comment>
<feature type="binding site" evidence="6">
    <location>
        <position position="48"/>
    </location>
    <ligand>
        <name>S-adenosyl-L-methionine</name>
        <dbReference type="ChEBI" id="CHEBI:59789"/>
    </ligand>
</feature>
<dbReference type="HAMAP" id="MF_00074">
    <property type="entry name" value="16SrRNA_methyltr_G"/>
    <property type="match status" value="1"/>
</dbReference>
<dbReference type="EMBL" id="AMRV01000002">
    <property type="protein sequence ID" value="EMD84034.1"/>
    <property type="molecule type" value="Genomic_DNA"/>
</dbReference>
<dbReference type="GO" id="GO:0070043">
    <property type="term" value="F:rRNA (guanine-N7-)-methyltransferase activity"/>
    <property type="evidence" value="ECO:0007669"/>
    <property type="project" value="UniProtKB-UniRule"/>
</dbReference>
<accession>M2TBN3</accession>
<reference evidence="7 8" key="1">
    <citation type="journal article" date="2013" name="Genome Announc.">
        <title>Draft Genome Sequence of Strain JLT2015T, Belonging to the Family Sphingomonadaceae of the Alphaproteobacteria.</title>
        <authorList>
            <person name="Tang K."/>
            <person name="Liu K."/>
            <person name="Li S."/>
            <person name="Jiao N."/>
        </authorList>
    </citation>
    <scope>NUCLEOTIDE SEQUENCE [LARGE SCALE GENOMIC DNA]</scope>
    <source>
        <strain evidence="7 8">JLT2015</strain>
    </source>
</reference>
<dbReference type="GO" id="GO:0005829">
    <property type="term" value="C:cytosol"/>
    <property type="evidence" value="ECO:0007669"/>
    <property type="project" value="TreeGrafter"/>
</dbReference>
<dbReference type="AlphaFoldDB" id="M2TBN3"/>
<dbReference type="NCBIfam" id="TIGR00138">
    <property type="entry name" value="rsmG_gidB"/>
    <property type="match status" value="1"/>
</dbReference>
<evidence type="ECO:0000256" key="1">
    <source>
        <dbReference type="ARBA" id="ARBA00022490"/>
    </source>
</evidence>
<dbReference type="SUPFAM" id="SSF53335">
    <property type="entry name" value="S-adenosyl-L-methionine-dependent methyltransferases"/>
    <property type="match status" value="1"/>
</dbReference>
<feature type="binding site" evidence="6">
    <location>
        <position position="53"/>
    </location>
    <ligand>
        <name>S-adenosyl-L-methionine</name>
        <dbReference type="ChEBI" id="CHEBI:59789"/>
    </ligand>
</feature>
<evidence type="ECO:0000256" key="6">
    <source>
        <dbReference type="HAMAP-Rule" id="MF_00074"/>
    </source>
</evidence>
<name>M2TBN3_9SPHN</name>
<evidence type="ECO:0000256" key="3">
    <source>
        <dbReference type="ARBA" id="ARBA00022603"/>
    </source>
</evidence>
<dbReference type="Proteomes" id="UP000011717">
    <property type="component" value="Unassembled WGS sequence"/>
</dbReference>
<keyword evidence="1 6" id="KW-0963">Cytoplasm</keyword>
<keyword evidence="5 6" id="KW-0949">S-adenosyl-L-methionine</keyword>
<sequence length="196" mass="22030">MLKDWQARFNLVSPSTLDNAYARHIDDSLQLVETLPGSQPRKIWVDMGSGAGFPGLVAAVTVPESRVHLIESRDKKCRFLEAVAAKLGIAERVTIHSVRIESMQGPKADIISARACAGLPKLLDWGLRFQGRDTLWVLPKGRRALDEIEDAEKDFSFELETLPSRTDPEARILHIRDVKRVRRPGFEARKGGRKRP</sequence>
<dbReference type="PANTHER" id="PTHR31760:SF0">
    <property type="entry name" value="S-ADENOSYL-L-METHIONINE-DEPENDENT METHYLTRANSFERASES SUPERFAMILY PROTEIN"/>
    <property type="match status" value="1"/>
</dbReference>
<organism evidence="7 8">
    <name type="scientific">Pacificimonas flava</name>
    <dbReference type="NCBI Taxonomy" id="1234595"/>
    <lineage>
        <taxon>Bacteria</taxon>
        <taxon>Pseudomonadati</taxon>
        <taxon>Pseudomonadota</taxon>
        <taxon>Alphaproteobacteria</taxon>
        <taxon>Sphingomonadales</taxon>
        <taxon>Sphingosinicellaceae</taxon>
        <taxon>Pacificimonas</taxon>
    </lineage>
</organism>
<dbReference type="PIRSF" id="PIRSF003078">
    <property type="entry name" value="GidB"/>
    <property type="match status" value="1"/>
</dbReference>
<proteinExistence type="inferred from homology"/>
<comment type="catalytic activity">
    <reaction evidence="6">
        <text>guanosine(527) in 16S rRNA + S-adenosyl-L-methionine = N(7)-methylguanosine(527) in 16S rRNA + S-adenosyl-L-homocysteine</text>
        <dbReference type="Rhea" id="RHEA:42732"/>
        <dbReference type="Rhea" id="RHEA-COMP:10209"/>
        <dbReference type="Rhea" id="RHEA-COMP:10210"/>
        <dbReference type="ChEBI" id="CHEBI:57856"/>
        <dbReference type="ChEBI" id="CHEBI:59789"/>
        <dbReference type="ChEBI" id="CHEBI:74269"/>
        <dbReference type="ChEBI" id="CHEBI:74480"/>
        <dbReference type="EC" id="2.1.1.170"/>
    </reaction>
</comment>
<evidence type="ECO:0000256" key="2">
    <source>
        <dbReference type="ARBA" id="ARBA00022552"/>
    </source>
</evidence>
<comment type="subcellular location">
    <subcellularLocation>
        <location evidence="6">Cytoplasm</location>
    </subcellularLocation>
</comment>
<dbReference type="EC" id="2.1.1.170" evidence="6"/>
<comment type="similarity">
    <text evidence="6">Belongs to the methyltransferase superfamily. RNA methyltransferase RsmG family.</text>
</comment>
<dbReference type="Gene3D" id="3.40.50.150">
    <property type="entry name" value="Vaccinia Virus protein VP39"/>
    <property type="match status" value="1"/>
</dbReference>
<evidence type="ECO:0000256" key="5">
    <source>
        <dbReference type="ARBA" id="ARBA00022691"/>
    </source>
</evidence>
<feature type="binding site" evidence="6">
    <location>
        <begin position="100"/>
        <end position="101"/>
    </location>
    <ligand>
        <name>S-adenosyl-L-methionine</name>
        <dbReference type="ChEBI" id="CHEBI:59789"/>
    </ligand>
</feature>
<dbReference type="InterPro" id="IPR003682">
    <property type="entry name" value="rRNA_ssu_MeTfrase_G"/>
</dbReference>
<protein>
    <recommendedName>
        <fullName evidence="6">Ribosomal RNA small subunit methyltransferase G</fullName>
        <ecNumber evidence="6">2.1.1.170</ecNumber>
    </recommendedName>
    <alternativeName>
        <fullName evidence="6">16S rRNA 7-methylguanosine methyltransferase</fullName>
        <shortName evidence="6">16S rRNA m7G methyltransferase</shortName>
    </alternativeName>
</protein>
<keyword evidence="4 6" id="KW-0808">Transferase</keyword>
<keyword evidence="8" id="KW-1185">Reference proteome</keyword>
<gene>
    <name evidence="6" type="primary">rsmG</name>
    <name evidence="7" type="ORF">C725_1006</name>
</gene>
<evidence type="ECO:0000313" key="8">
    <source>
        <dbReference type="Proteomes" id="UP000011717"/>
    </source>
</evidence>
<feature type="binding site" evidence="6">
    <location>
        <position position="114"/>
    </location>
    <ligand>
        <name>S-adenosyl-L-methionine</name>
        <dbReference type="ChEBI" id="CHEBI:59789"/>
    </ligand>
</feature>
<evidence type="ECO:0000256" key="4">
    <source>
        <dbReference type="ARBA" id="ARBA00022679"/>
    </source>
</evidence>
<evidence type="ECO:0000313" key="7">
    <source>
        <dbReference type="EMBL" id="EMD84034.1"/>
    </source>
</evidence>
<dbReference type="InterPro" id="IPR029063">
    <property type="entry name" value="SAM-dependent_MTases_sf"/>
</dbReference>
<comment type="function">
    <text evidence="6">Specifically methylates the N7 position of guanine in position 527 of 16S rRNA.</text>
</comment>